<protein>
    <recommendedName>
        <fullName evidence="3">GLUG domain-containing protein</fullName>
    </recommendedName>
</protein>
<dbReference type="Proteomes" id="UP000669060">
    <property type="component" value="Unassembled WGS sequence"/>
</dbReference>
<accession>A0ABS3TNM6</accession>
<organism evidence="1 2">
    <name type="scientific">Pseudomonas schmalbachii</name>
    <dbReference type="NCBI Taxonomy" id="2816993"/>
    <lineage>
        <taxon>Bacteria</taxon>
        <taxon>Pseudomonadati</taxon>
        <taxon>Pseudomonadota</taxon>
        <taxon>Gammaproteobacteria</taxon>
        <taxon>Pseudomonadales</taxon>
        <taxon>Pseudomonadaceae</taxon>
        <taxon>Pseudomonas</taxon>
    </lineage>
</organism>
<sequence length="122" mass="12504">MKSNSLGNVALLAGSYVGDAFSGGIITLGSSTEIYGSVVAGDFLNTGGSTRINGYITAAKQSNSTSRNSWGGSTTIDLQNLPPSFNPCSLPDMSGNEPCGNGCEPGDGNQSTVATLQWSRYL</sequence>
<proteinExistence type="predicted"/>
<name>A0ABS3TNM6_9PSED</name>
<dbReference type="RefSeq" id="WP_208313086.1">
    <property type="nucleotide sequence ID" value="NZ_JAELYA010000002.1"/>
</dbReference>
<keyword evidence="2" id="KW-1185">Reference proteome</keyword>
<evidence type="ECO:0000313" key="2">
    <source>
        <dbReference type="Proteomes" id="UP000669060"/>
    </source>
</evidence>
<evidence type="ECO:0000313" key="1">
    <source>
        <dbReference type="EMBL" id="MBO3275252.1"/>
    </source>
</evidence>
<reference evidence="1 2" key="1">
    <citation type="submission" date="2020-12" db="EMBL/GenBank/DDBJ databases">
        <title>Pseudomonas schmalbachii sp. nov. isolated from millipede gut.</title>
        <authorList>
            <person name="Shelomi M."/>
        </authorList>
    </citation>
    <scope>NUCLEOTIDE SEQUENCE [LARGE SCALE GENOMIC DNA]</scope>
    <source>
        <strain evidence="1 2">Milli4</strain>
    </source>
</reference>
<evidence type="ECO:0008006" key="3">
    <source>
        <dbReference type="Google" id="ProtNLM"/>
    </source>
</evidence>
<dbReference type="EMBL" id="JAELYA010000002">
    <property type="protein sequence ID" value="MBO3275252.1"/>
    <property type="molecule type" value="Genomic_DNA"/>
</dbReference>
<gene>
    <name evidence="1" type="ORF">JFY56_08455</name>
</gene>
<comment type="caution">
    <text evidence="1">The sequence shown here is derived from an EMBL/GenBank/DDBJ whole genome shotgun (WGS) entry which is preliminary data.</text>
</comment>